<dbReference type="AlphaFoldDB" id="A0A392PGG4"/>
<proteinExistence type="predicted"/>
<evidence type="ECO:0000313" key="2">
    <source>
        <dbReference type="Proteomes" id="UP000265520"/>
    </source>
</evidence>
<name>A0A392PGG4_9FABA</name>
<accession>A0A392PGG4</accession>
<keyword evidence="2" id="KW-1185">Reference proteome</keyword>
<feature type="unsure residue" description="I or L" evidence="1">
    <location>
        <position position="71"/>
    </location>
</feature>
<organism evidence="1 2">
    <name type="scientific">Trifolium medium</name>
    <dbReference type="NCBI Taxonomy" id="97028"/>
    <lineage>
        <taxon>Eukaryota</taxon>
        <taxon>Viridiplantae</taxon>
        <taxon>Streptophyta</taxon>
        <taxon>Embryophyta</taxon>
        <taxon>Tracheophyta</taxon>
        <taxon>Spermatophyta</taxon>
        <taxon>Magnoliopsida</taxon>
        <taxon>eudicotyledons</taxon>
        <taxon>Gunneridae</taxon>
        <taxon>Pentapetalae</taxon>
        <taxon>rosids</taxon>
        <taxon>fabids</taxon>
        <taxon>Fabales</taxon>
        <taxon>Fabaceae</taxon>
        <taxon>Papilionoideae</taxon>
        <taxon>50 kb inversion clade</taxon>
        <taxon>NPAAA clade</taxon>
        <taxon>Hologalegina</taxon>
        <taxon>IRL clade</taxon>
        <taxon>Trifolieae</taxon>
        <taxon>Trifolium</taxon>
    </lineage>
</organism>
<protein>
    <submittedName>
        <fullName evidence="1">Uncharacterized protein</fullName>
    </submittedName>
</protein>
<dbReference type="Proteomes" id="UP000265520">
    <property type="component" value="Unassembled WGS sequence"/>
</dbReference>
<sequence length="75" mass="8351">MLIPLFVLSALKDKGKGVAYDLGEEDLSDEWSETESSDDSLEGIHFDDSEEDRVVGLDDGFDADVNEEAALFDHW</sequence>
<evidence type="ECO:0000313" key="1">
    <source>
        <dbReference type="EMBL" id="MCI10872.1"/>
    </source>
</evidence>
<reference evidence="1 2" key="1">
    <citation type="journal article" date="2018" name="Front. Plant Sci.">
        <title>Red Clover (Trifolium pratense) and Zigzag Clover (T. medium) - A Picture of Genomic Similarities and Differences.</title>
        <authorList>
            <person name="Dluhosova J."/>
            <person name="Istvanek J."/>
            <person name="Nedelnik J."/>
            <person name="Repkova J."/>
        </authorList>
    </citation>
    <scope>NUCLEOTIDE SEQUENCE [LARGE SCALE GENOMIC DNA]</scope>
    <source>
        <strain evidence="2">cv. 10/8</strain>
        <tissue evidence="1">Leaf</tissue>
    </source>
</reference>
<comment type="caution">
    <text evidence="1">The sequence shown here is derived from an EMBL/GenBank/DDBJ whole genome shotgun (WGS) entry which is preliminary data.</text>
</comment>
<dbReference type="EMBL" id="LXQA010077950">
    <property type="protein sequence ID" value="MCI10872.1"/>
    <property type="molecule type" value="Genomic_DNA"/>
</dbReference>